<protein>
    <submittedName>
        <fullName evidence="2">Uncharacterized protein</fullName>
    </submittedName>
</protein>
<name>A0A2Z7CI28_9LAMI</name>
<dbReference type="EMBL" id="KQ995425">
    <property type="protein sequence ID" value="KZV46670.1"/>
    <property type="molecule type" value="Genomic_DNA"/>
</dbReference>
<dbReference type="PANTHER" id="PTHR34460:SF2">
    <property type="entry name" value="OS04G0405500 PROTEIN"/>
    <property type="match status" value="1"/>
</dbReference>
<accession>A0A2Z7CI28</accession>
<dbReference type="PANTHER" id="PTHR34460">
    <property type="entry name" value="VITELLOGENIN-LIKE PROTEIN"/>
    <property type="match status" value="1"/>
</dbReference>
<dbReference type="OrthoDB" id="1693686at2759"/>
<evidence type="ECO:0000313" key="3">
    <source>
        <dbReference type="Proteomes" id="UP000250235"/>
    </source>
</evidence>
<feature type="compositionally biased region" description="Polar residues" evidence="1">
    <location>
        <begin position="341"/>
        <end position="365"/>
    </location>
</feature>
<evidence type="ECO:0000256" key="1">
    <source>
        <dbReference type="SAM" id="MobiDB-lite"/>
    </source>
</evidence>
<keyword evidence="3" id="KW-1185">Reference proteome</keyword>
<organism evidence="2 3">
    <name type="scientific">Dorcoceras hygrometricum</name>
    <dbReference type="NCBI Taxonomy" id="472368"/>
    <lineage>
        <taxon>Eukaryota</taxon>
        <taxon>Viridiplantae</taxon>
        <taxon>Streptophyta</taxon>
        <taxon>Embryophyta</taxon>
        <taxon>Tracheophyta</taxon>
        <taxon>Spermatophyta</taxon>
        <taxon>Magnoliopsida</taxon>
        <taxon>eudicotyledons</taxon>
        <taxon>Gunneridae</taxon>
        <taxon>Pentapetalae</taxon>
        <taxon>asterids</taxon>
        <taxon>lamiids</taxon>
        <taxon>Lamiales</taxon>
        <taxon>Gesneriaceae</taxon>
        <taxon>Didymocarpoideae</taxon>
        <taxon>Trichosporeae</taxon>
        <taxon>Loxocarpinae</taxon>
        <taxon>Dorcoceras</taxon>
    </lineage>
</organism>
<dbReference type="AlphaFoldDB" id="A0A2Z7CI28"/>
<evidence type="ECO:0000313" key="2">
    <source>
        <dbReference type="EMBL" id="KZV46670.1"/>
    </source>
</evidence>
<reference evidence="2 3" key="1">
    <citation type="journal article" date="2015" name="Proc. Natl. Acad. Sci. U.S.A.">
        <title>The resurrection genome of Boea hygrometrica: A blueprint for survival of dehydration.</title>
        <authorList>
            <person name="Xiao L."/>
            <person name="Yang G."/>
            <person name="Zhang L."/>
            <person name="Yang X."/>
            <person name="Zhao S."/>
            <person name="Ji Z."/>
            <person name="Zhou Q."/>
            <person name="Hu M."/>
            <person name="Wang Y."/>
            <person name="Chen M."/>
            <person name="Xu Y."/>
            <person name="Jin H."/>
            <person name="Xiao X."/>
            <person name="Hu G."/>
            <person name="Bao F."/>
            <person name="Hu Y."/>
            <person name="Wan P."/>
            <person name="Li L."/>
            <person name="Deng X."/>
            <person name="Kuang T."/>
            <person name="Xiang C."/>
            <person name="Zhu J.K."/>
            <person name="Oliver M.J."/>
            <person name="He Y."/>
        </authorList>
    </citation>
    <scope>NUCLEOTIDE SEQUENCE [LARGE SCALE GENOMIC DNA]</scope>
    <source>
        <strain evidence="3">cv. XS01</strain>
    </source>
</reference>
<dbReference type="Proteomes" id="UP000250235">
    <property type="component" value="Unassembled WGS sequence"/>
</dbReference>
<gene>
    <name evidence="2" type="ORF">F511_10835</name>
</gene>
<feature type="region of interest" description="Disordered" evidence="1">
    <location>
        <begin position="292"/>
        <end position="317"/>
    </location>
</feature>
<proteinExistence type="predicted"/>
<feature type="region of interest" description="Disordered" evidence="1">
    <location>
        <begin position="338"/>
        <end position="371"/>
    </location>
</feature>
<sequence>MVMEVLHEEMGEGGFQCMNHLYRNSTPGGVCAFCLQEKLGKLVSSSFSVGVFPPSTASSSASFRSDFGGTAAALQSRHLVSSSTKSGIGKYDDIAIGYYDKKPRLPFILTHRRKKKKDEAVTNSDAKNIVFKRSKSTSTLRHSGFWSFRFLSKQSTSKKAGKSIKDDNFPSTTHSTVITSTLNVIASSSVNNGVAAVRTRNREDLVEDENGRSPDEVSFERKVSRSRSVGCGSRSFSGDLFERISTGFGDCTLRRVESQREGKAKVASGGQDYIKERVKCGGIFSGLIIPSSSSSSSSNEDNNLHGKSITAAHSSVRNPSHVRSRSWGWAFASPMRAFGKPSSTGKRFAVSSKNATPNLAETTPSLLAVSG</sequence>